<keyword evidence="2" id="KW-1185">Reference proteome</keyword>
<gene>
    <name evidence="1" type="ORF">L6164_000273</name>
</gene>
<name>A0ACB9Q8P7_BAUVA</name>
<sequence length="251" mass="27667">MENNAFDVKPQIDSSTNTNPLDPEEFKRQGYMMVDFLADYYRNVSNYPVLSQVEPNYLRKLLPKSAPFDPQPIETILQDIQKVIIPGITHWMSPNFYAYFIGNASTAGFVGEMLSTGLNVCGFTWVASPAATEIQSIVMDWLAQELKLPETFLFSGNGGGVVLNTTCEAILCTLVAAREKVLNQVGKDKITKLVVYASDQTHCALQKAALIAGIHPENFRVIKTNKSTSFALSPESLLSTILVDIENGLIP</sequence>
<proteinExistence type="predicted"/>
<accession>A0ACB9Q8P7</accession>
<organism evidence="1 2">
    <name type="scientific">Bauhinia variegata</name>
    <name type="common">Purple orchid tree</name>
    <name type="synonym">Phanera variegata</name>
    <dbReference type="NCBI Taxonomy" id="167791"/>
    <lineage>
        <taxon>Eukaryota</taxon>
        <taxon>Viridiplantae</taxon>
        <taxon>Streptophyta</taxon>
        <taxon>Embryophyta</taxon>
        <taxon>Tracheophyta</taxon>
        <taxon>Spermatophyta</taxon>
        <taxon>Magnoliopsida</taxon>
        <taxon>eudicotyledons</taxon>
        <taxon>Gunneridae</taxon>
        <taxon>Pentapetalae</taxon>
        <taxon>rosids</taxon>
        <taxon>fabids</taxon>
        <taxon>Fabales</taxon>
        <taxon>Fabaceae</taxon>
        <taxon>Cercidoideae</taxon>
        <taxon>Cercideae</taxon>
        <taxon>Bauhiniinae</taxon>
        <taxon>Bauhinia</taxon>
    </lineage>
</organism>
<comment type="caution">
    <text evidence="1">The sequence shown here is derived from an EMBL/GenBank/DDBJ whole genome shotgun (WGS) entry which is preliminary data.</text>
</comment>
<protein>
    <submittedName>
        <fullName evidence="1">Uncharacterized protein</fullName>
    </submittedName>
</protein>
<evidence type="ECO:0000313" key="2">
    <source>
        <dbReference type="Proteomes" id="UP000828941"/>
    </source>
</evidence>
<dbReference type="EMBL" id="CM039426">
    <property type="protein sequence ID" value="KAI4356236.1"/>
    <property type="molecule type" value="Genomic_DNA"/>
</dbReference>
<reference evidence="1 2" key="1">
    <citation type="journal article" date="2022" name="DNA Res.">
        <title>Chromosomal-level genome assembly of the orchid tree Bauhinia variegata (Leguminosae; Cercidoideae) supports the allotetraploid origin hypothesis of Bauhinia.</title>
        <authorList>
            <person name="Zhong Y."/>
            <person name="Chen Y."/>
            <person name="Zheng D."/>
            <person name="Pang J."/>
            <person name="Liu Y."/>
            <person name="Luo S."/>
            <person name="Meng S."/>
            <person name="Qian L."/>
            <person name="Wei D."/>
            <person name="Dai S."/>
            <person name="Zhou R."/>
        </authorList>
    </citation>
    <scope>NUCLEOTIDE SEQUENCE [LARGE SCALE GENOMIC DNA]</scope>
    <source>
        <strain evidence="1">BV-YZ2020</strain>
    </source>
</reference>
<evidence type="ECO:0000313" key="1">
    <source>
        <dbReference type="EMBL" id="KAI4356236.1"/>
    </source>
</evidence>
<dbReference type="Proteomes" id="UP000828941">
    <property type="component" value="Chromosome 1"/>
</dbReference>